<organism evidence="2 3">
    <name type="scientific">Datura stramonium</name>
    <name type="common">Jimsonweed</name>
    <name type="synonym">Common thornapple</name>
    <dbReference type="NCBI Taxonomy" id="4076"/>
    <lineage>
        <taxon>Eukaryota</taxon>
        <taxon>Viridiplantae</taxon>
        <taxon>Streptophyta</taxon>
        <taxon>Embryophyta</taxon>
        <taxon>Tracheophyta</taxon>
        <taxon>Spermatophyta</taxon>
        <taxon>Magnoliopsida</taxon>
        <taxon>eudicotyledons</taxon>
        <taxon>Gunneridae</taxon>
        <taxon>Pentapetalae</taxon>
        <taxon>asterids</taxon>
        <taxon>lamiids</taxon>
        <taxon>Solanales</taxon>
        <taxon>Solanaceae</taxon>
        <taxon>Solanoideae</taxon>
        <taxon>Datureae</taxon>
        <taxon>Datura</taxon>
    </lineage>
</organism>
<feature type="region of interest" description="Disordered" evidence="1">
    <location>
        <begin position="126"/>
        <end position="150"/>
    </location>
</feature>
<dbReference type="PANTHER" id="PTHR31197:SF5">
    <property type="entry name" value="OS01G0612600 PROTEIN"/>
    <property type="match status" value="1"/>
</dbReference>
<evidence type="ECO:0000313" key="2">
    <source>
        <dbReference type="EMBL" id="MCD7459395.1"/>
    </source>
</evidence>
<dbReference type="Pfam" id="PF07800">
    <property type="entry name" value="DUF1644"/>
    <property type="match status" value="1"/>
</dbReference>
<keyword evidence="3" id="KW-1185">Reference proteome</keyword>
<protein>
    <submittedName>
        <fullName evidence="2">Uncharacterized protein</fullName>
    </submittedName>
</protein>
<dbReference type="EMBL" id="JACEIK010000583">
    <property type="protein sequence ID" value="MCD7459395.1"/>
    <property type="molecule type" value="Genomic_DNA"/>
</dbReference>
<evidence type="ECO:0000256" key="1">
    <source>
        <dbReference type="SAM" id="MobiDB-lite"/>
    </source>
</evidence>
<accession>A0ABS8SKE6</accession>
<reference evidence="2 3" key="1">
    <citation type="journal article" date="2021" name="BMC Genomics">
        <title>Datura genome reveals duplications of psychoactive alkaloid biosynthetic genes and high mutation rate following tissue culture.</title>
        <authorList>
            <person name="Rajewski A."/>
            <person name="Carter-House D."/>
            <person name="Stajich J."/>
            <person name="Litt A."/>
        </authorList>
    </citation>
    <scope>NUCLEOTIDE SEQUENCE [LARGE SCALE GENOMIC DNA]</scope>
    <source>
        <strain evidence="2">AR-01</strain>
    </source>
</reference>
<dbReference type="Proteomes" id="UP000823775">
    <property type="component" value="Unassembled WGS sequence"/>
</dbReference>
<name>A0ABS8SKE6_DATST</name>
<feature type="region of interest" description="Disordered" evidence="1">
    <location>
        <begin position="50"/>
        <end position="73"/>
    </location>
</feature>
<feature type="compositionally biased region" description="Polar residues" evidence="1">
    <location>
        <begin position="140"/>
        <end position="150"/>
    </location>
</feature>
<evidence type="ECO:0000313" key="3">
    <source>
        <dbReference type="Proteomes" id="UP000823775"/>
    </source>
</evidence>
<sequence>MCDTSYRHSNCFDQFKKSFEEASASTAQQVGIPASASIAESTAAISEALSELPGERTEGGSISLEADPERQRSWRRLERQRDLGDLLSTLQSSVAEEGSESTSLTFDEGGLLTVFLFVRILQPRSNSRSSSWSGSSRTRAQATAETNSVKTLSRPMKGKLILEMMKMSSPMEGQVVPGGACVDNQHQKISSGRKLVFACYPLECYRCR</sequence>
<dbReference type="InterPro" id="IPR012866">
    <property type="entry name" value="DUF1644"/>
</dbReference>
<gene>
    <name evidence="2" type="ORF">HAX54_040852</name>
</gene>
<feature type="compositionally biased region" description="Low complexity" evidence="1">
    <location>
        <begin position="126"/>
        <end position="139"/>
    </location>
</feature>
<dbReference type="PANTHER" id="PTHR31197">
    <property type="entry name" value="OS01G0612600 PROTEIN"/>
    <property type="match status" value="1"/>
</dbReference>
<comment type="caution">
    <text evidence="2">The sequence shown here is derived from an EMBL/GenBank/DDBJ whole genome shotgun (WGS) entry which is preliminary data.</text>
</comment>
<proteinExistence type="predicted"/>